<dbReference type="AlphaFoldDB" id="A0A832ZG09"/>
<evidence type="ECO:0000313" key="2">
    <source>
        <dbReference type="EMBL" id="HIP75080.1"/>
    </source>
</evidence>
<dbReference type="EMBL" id="DQUG01000120">
    <property type="protein sequence ID" value="HIP75080.1"/>
    <property type="molecule type" value="Genomic_DNA"/>
</dbReference>
<name>A0A832ZG09_9EURY</name>
<reference evidence="3" key="1">
    <citation type="journal article" date="2020" name="ISME J.">
        <title>Gammaproteobacteria mediating utilization of methyl-, sulfur- and petroleum organic compounds in deep ocean hydrothermal plumes.</title>
        <authorList>
            <person name="Zhou Z."/>
            <person name="Liu Y."/>
            <person name="Pan J."/>
            <person name="Cron B.R."/>
            <person name="Toner B.M."/>
            <person name="Anantharaman K."/>
            <person name="Breier J.A."/>
            <person name="Dick G.J."/>
            <person name="Li M."/>
        </authorList>
    </citation>
    <scope>NUCLEOTIDE SEQUENCE</scope>
    <source>
        <strain evidence="2">SZUA-1451</strain>
        <strain evidence="3">SZUA-1476</strain>
    </source>
</reference>
<feature type="transmembrane region" description="Helical" evidence="1">
    <location>
        <begin position="30"/>
        <end position="52"/>
    </location>
</feature>
<keyword evidence="1" id="KW-0812">Transmembrane</keyword>
<keyword evidence="1" id="KW-1133">Transmembrane helix</keyword>
<dbReference type="EMBL" id="DQUR01000209">
    <property type="protein sequence ID" value="HIP89503.1"/>
    <property type="molecule type" value="Genomic_DNA"/>
</dbReference>
<organism evidence="3 4">
    <name type="scientific">Thermococcus paralvinellae</name>
    <dbReference type="NCBI Taxonomy" id="582419"/>
    <lineage>
        <taxon>Archaea</taxon>
        <taxon>Methanobacteriati</taxon>
        <taxon>Methanobacteriota</taxon>
        <taxon>Thermococci</taxon>
        <taxon>Thermococcales</taxon>
        <taxon>Thermococcaceae</taxon>
        <taxon>Thermococcus</taxon>
    </lineage>
</organism>
<evidence type="ECO:0000256" key="1">
    <source>
        <dbReference type="SAM" id="Phobius"/>
    </source>
</evidence>
<dbReference type="Proteomes" id="UP000653692">
    <property type="component" value="Unassembled WGS sequence"/>
</dbReference>
<gene>
    <name evidence="2" type="ORF">EYH13_02830</name>
    <name evidence="3" type="ORF">EYH24_06195</name>
</gene>
<sequence length="111" mass="12547">MKASKFILSIFGSILFYFFAKYLVSRGPTLMQAVFLASVMMIGLLIVDLEEFIERVKKGDFKHIFVKLFMMWIFGFVGAVLLIYCTPSLALIGIVLMSLLVTWVNHLVTGS</sequence>
<feature type="transmembrane region" description="Helical" evidence="1">
    <location>
        <begin position="7"/>
        <end position="24"/>
    </location>
</feature>
<evidence type="ECO:0000313" key="4">
    <source>
        <dbReference type="Proteomes" id="UP000653692"/>
    </source>
</evidence>
<proteinExistence type="predicted"/>
<dbReference type="Proteomes" id="UP000649326">
    <property type="component" value="Unassembled WGS sequence"/>
</dbReference>
<protein>
    <submittedName>
        <fullName evidence="3">Uncharacterized protein</fullName>
    </submittedName>
</protein>
<accession>A0A832ZG09</accession>
<comment type="caution">
    <text evidence="3">The sequence shown here is derived from an EMBL/GenBank/DDBJ whole genome shotgun (WGS) entry which is preliminary data.</text>
</comment>
<evidence type="ECO:0000313" key="3">
    <source>
        <dbReference type="EMBL" id="HIP89503.1"/>
    </source>
</evidence>
<feature type="transmembrane region" description="Helical" evidence="1">
    <location>
        <begin position="64"/>
        <end position="84"/>
    </location>
</feature>
<keyword evidence="1" id="KW-0472">Membrane</keyword>